<dbReference type="InterPro" id="IPR042121">
    <property type="entry name" value="MutL_C_regsub"/>
</dbReference>
<dbReference type="OrthoDB" id="429932at2759"/>
<dbReference type="Gene3D" id="3.30.1540.20">
    <property type="entry name" value="MutL, C-terminal domain, dimerisation subdomain"/>
    <property type="match status" value="1"/>
</dbReference>
<feature type="region of interest" description="Disordered" evidence="2">
    <location>
        <begin position="382"/>
        <end position="416"/>
    </location>
</feature>
<dbReference type="GO" id="GO:0016887">
    <property type="term" value="F:ATP hydrolysis activity"/>
    <property type="evidence" value="ECO:0007669"/>
    <property type="project" value="InterPro"/>
</dbReference>
<comment type="similarity">
    <text evidence="1">Belongs to the DNA mismatch repair MutL/HexB family.</text>
</comment>
<dbReference type="Pfam" id="PF13589">
    <property type="entry name" value="HATPase_c_3"/>
    <property type="match status" value="1"/>
</dbReference>
<dbReference type="PANTHER" id="PTHR10073">
    <property type="entry name" value="DNA MISMATCH REPAIR PROTEIN MLH, PMS, MUTL"/>
    <property type="match status" value="1"/>
</dbReference>
<evidence type="ECO:0000256" key="1">
    <source>
        <dbReference type="ARBA" id="ARBA00006082"/>
    </source>
</evidence>
<dbReference type="GO" id="GO:0032300">
    <property type="term" value="C:mismatch repair complex"/>
    <property type="evidence" value="ECO:0007669"/>
    <property type="project" value="InterPro"/>
</dbReference>
<protein>
    <submittedName>
        <fullName evidence="4">DNA mismatch repair enzyme</fullName>
    </submittedName>
</protein>
<dbReference type="InterPro" id="IPR037198">
    <property type="entry name" value="MutL_C_sf"/>
</dbReference>
<dbReference type="SMART" id="SM00853">
    <property type="entry name" value="MutL_C"/>
    <property type="match status" value="1"/>
</dbReference>
<dbReference type="GO" id="GO:0140664">
    <property type="term" value="F:ATP-dependent DNA damage sensor activity"/>
    <property type="evidence" value="ECO:0007669"/>
    <property type="project" value="InterPro"/>
</dbReference>
<dbReference type="AlphaFoldDB" id="A0A1V9ZIS8"/>
<keyword evidence="5" id="KW-1185">Reference proteome</keyword>
<dbReference type="InterPro" id="IPR014790">
    <property type="entry name" value="MutL_C"/>
</dbReference>
<dbReference type="InterPro" id="IPR038973">
    <property type="entry name" value="MutL/Mlh/Pms-like"/>
</dbReference>
<evidence type="ECO:0000256" key="2">
    <source>
        <dbReference type="SAM" id="MobiDB-lite"/>
    </source>
</evidence>
<reference evidence="4 5" key="1">
    <citation type="journal article" date="2014" name="Genome Biol. Evol.">
        <title>The secreted proteins of Achlya hypogyna and Thraustotheca clavata identify the ancestral oomycete secretome and reveal gene acquisitions by horizontal gene transfer.</title>
        <authorList>
            <person name="Misner I."/>
            <person name="Blouin N."/>
            <person name="Leonard G."/>
            <person name="Richards T.A."/>
            <person name="Lane C.E."/>
        </authorList>
    </citation>
    <scope>NUCLEOTIDE SEQUENCE [LARGE SCALE GENOMIC DNA]</scope>
    <source>
        <strain evidence="4 5">ATCC 48635</strain>
    </source>
</reference>
<gene>
    <name evidence="4" type="ORF">ACHHYP_09886</name>
</gene>
<dbReference type="GO" id="GO:0005524">
    <property type="term" value="F:ATP binding"/>
    <property type="evidence" value="ECO:0007669"/>
    <property type="project" value="InterPro"/>
</dbReference>
<feature type="domain" description="MutL C-terminal dimerisation" evidence="3">
    <location>
        <begin position="454"/>
        <end position="594"/>
    </location>
</feature>
<sequence length="629" mass="68363">MGKIAKLDDRACDLIWATQRIPDVHAALKEDSEASNIVIGIGDDGLSFTVQDNGHGIQSQDLFHLVGQTPATSKLELKYTVYGSRGDALLCLATLATLTIESRHNTSWNCYRKVIEKRRVTFNGRISSKQCVPGTLVAVHDLFGSVPVRQVAYQAAPRSKLLGFLQNLLPRLAIVHATTSFELIDLKCHARVLSLARPSCPLERFSILCGSVAITLPEQSVAWGNDRVSIAGHVALGDFGPSAPTWGGQIALLKRIGLGFTVVGINGRYIPTFERDCQERLVAHLATVPLIGTPISILEVTCLPDDCVFIDNQRVEFRDPSVVVTAFDAFLQSVFPSIPAAAAAPAVVRTKRARLDDEFSDAIWARSVDLIPPMRVTPAPFATASPLPSQVPTRRRSKYFSPTESRPTPVSPAPRPRRLQPHLAASLSVFVQNAHASRTLSVQLTKASLAGVAVLGQVDRKFILFATRTPTVLVCALDQHAADERVRLEELEDAYLGRPFPRAPLEPPEQLQLSPAEFAVASAHAATLRYWGFALDAAGVLATAPVVAQRQATSGDCVEFLTALVVAERDPPPVVTRLLHSRACRSAIMFGDALSKRECEELLVRLARCRLPFQCAHGRPSLAPLLQIS</sequence>
<dbReference type="GO" id="GO:0006298">
    <property type="term" value="P:mismatch repair"/>
    <property type="evidence" value="ECO:0007669"/>
    <property type="project" value="InterPro"/>
</dbReference>
<dbReference type="EMBL" id="JNBR01000095">
    <property type="protein sequence ID" value="OQR97887.1"/>
    <property type="molecule type" value="Genomic_DNA"/>
</dbReference>
<comment type="caution">
    <text evidence="4">The sequence shown here is derived from an EMBL/GenBank/DDBJ whole genome shotgun (WGS) entry which is preliminary data.</text>
</comment>
<dbReference type="Gene3D" id="3.30.1370.100">
    <property type="entry name" value="MutL, C-terminal domain, regulatory subdomain"/>
    <property type="match status" value="1"/>
</dbReference>
<dbReference type="PANTHER" id="PTHR10073:SF47">
    <property type="entry name" value="DNA MISMATCH REPAIR PROTEIN MLH3"/>
    <property type="match status" value="1"/>
</dbReference>
<dbReference type="Pfam" id="PF08676">
    <property type="entry name" value="MutL_C"/>
    <property type="match status" value="1"/>
</dbReference>
<dbReference type="SUPFAM" id="SSF55874">
    <property type="entry name" value="ATPase domain of HSP90 chaperone/DNA topoisomerase II/histidine kinase"/>
    <property type="match status" value="1"/>
</dbReference>
<accession>A0A1V9ZIS8</accession>
<name>A0A1V9ZIS8_ACHHY</name>
<organism evidence="4 5">
    <name type="scientific">Achlya hypogyna</name>
    <name type="common">Oomycete</name>
    <name type="synonym">Protoachlya hypogyna</name>
    <dbReference type="NCBI Taxonomy" id="1202772"/>
    <lineage>
        <taxon>Eukaryota</taxon>
        <taxon>Sar</taxon>
        <taxon>Stramenopiles</taxon>
        <taxon>Oomycota</taxon>
        <taxon>Saprolegniomycetes</taxon>
        <taxon>Saprolegniales</taxon>
        <taxon>Achlyaceae</taxon>
        <taxon>Achlya</taxon>
    </lineage>
</organism>
<evidence type="ECO:0000313" key="4">
    <source>
        <dbReference type="EMBL" id="OQR97887.1"/>
    </source>
</evidence>
<dbReference type="SUPFAM" id="SSF118116">
    <property type="entry name" value="DNA mismatch repair protein MutL"/>
    <property type="match status" value="1"/>
</dbReference>
<dbReference type="InterPro" id="IPR036890">
    <property type="entry name" value="HATPase_C_sf"/>
</dbReference>
<proteinExistence type="inferred from homology"/>
<dbReference type="STRING" id="1202772.A0A1V9ZIS8"/>
<dbReference type="Proteomes" id="UP000243579">
    <property type="component" value="Unassembled WGS sequence"/>
</dbReference>
<dbReference type="InterPro" id="IPR042120">
    <property type="entry name" value="MutL_C_dimsub"/>
</dbReference>
<dbReference type="Gene3D" id="3.30.565.10">
    <property type="entry name" value="Histidine kinase-like ATPase, C-terminal domain"/>
    <property type="match status" value="1"/>
</dbReference>
<evidence type="ECO:0000259" key="3">
    <source>
        <dbReference type="SMART" id="SM00853"/>
    </source>
</evidence>
<evidence type="ECO:0000313" key="5">
    <source>
        <dbReference type="Proteomes" id="UP000243579"/>
    </source>
</evidence>